<proteinExistence type="predicted"/>
<evidence type="ECO:0000313" key="1">
    <source>
        <dbReference type="EMBL" id="MZQ85968.1"/>
    </source>
</evidence>
<gene>
    <name evidence="1" type="ORF">GQF01_28090</name>
</gene>
<evidence type="ECO:0008006" key="3">
    <source>
        <dbReference type="Google" id="ProtNLM"/>
    </source>
</evidence>
<dbReference type="AlphaFoldDB" id="A0A6L8V6G1"/>
<keyword evidence="2" id="KW-1185">Reference proteome</keyword>
<organism evidence="1 2">
    <name type="scientific">Paenibacillus silvestris</name>
    <dbReference type="NCBI Taxonomy" id="2606219"/>
    <lineage>
        <taxon>Bacteria</taxon>
        <taxon>Bacillati</taxon>
        <taxon>Bacillota</taxon>
        <taxon>Bacilli</taxon>
        <taxon>Bacillales</taxon>
        <taxon>Paenibacillaceae</taxon>
        <taxon>Paenibacillus</taxon>
    </lineage>
</organism>
<dbReference type="Proteomes" id="UP000481087">
    <property type="component" value="Unassembled WGS sequence"/>
</dbReference>
<comment type="caution">
    <text evidence="1">The sequence shown here is derived from an EMBL/GenBank/DDBJ whole genome shotgun (WGS) entry which is preliminary data.</text>
</comment>
<protein>
    <recommendedName>
        <fullName evidence="3">Nuclear transport factor 2 family protein</fullName>
    </recommendedName>
</protein>
<sequence>MMNNNLRPAFLDALAEDVVLTSTFLKGSITGRADTTKIVETVGSYYTSLSRSFHESIGNREFIAYDAELTGGLKLQGLISMIKNDEGAISQLSVTQSPIESVIWLSTELGKRLSKDYGDDVFL</sequence>
<accession>A0A6L8V6G1</accession>
<dbReference type="RefSeq" id="WP_161410276.1">
    <property type="nucleotide sequence ID" value="NZ_WTUZ01000037.1"/>
</dbReference>
<dbReference type="Gene3D" id="3.10.450.50">
    <property type="match status" value="1"/>
</dbReference>
<name>A0A6L8V6G1_9BACL</name>
<dbReference type="EMBL" id="WTUZ01000037">
    <property type="protein sequence ID" value="MZQ85968.1"/>
    <property type="molecule type" value="Genomic_DNA"/>
</dbReference>
<evidence type="ECO:0000313" key="2">
    <source>
        <dbReference type="Proteomes" id="UP000481087"/>
    </source>
</evidence>
<reference evidence="1 2" key="1">
    <citation type="submission" date="2019-12" db="EMBL/GenBank/DDBJ databases">
        <title>Paenibacillus sp. nov. sp. isolated from soil.</title>
        <authorList>
            <person name="Kim J."/>
            <person name="Jeong S.E."/>
            <person name="Jung H.S."/>
            <person name="Jeon C.O."/>
        </authorList>
    </citation>
    <scope>NUCLEOTIDE SEQUENCE [LARGE SCALE GENOMIC DNA]</scope>
    <source>
        <strain evidence="1 2">5J-6</strain>
    </source>
</reference>